<evidence type="ECO:0000256" key="2">
    <source>
        <dbReference type="SAM" id="Phobius"/>
    </source>
</evidence>
<feature type="transmembrane region" description="Helical" evidence="2">
    <location>
        <begin position="7"/>
        <end position="28"/>
    </location>
</feature>
<dbReference type="Proteomes" id="UP000032305">
    <property type="component" value="Unassembled WGS sequence"/>
</dbReference>
<feature type="region of interest" description="Disordered" evidence="1">
    <location>
        <begin position="55"/>
        <end position="76"/>
    </location>
</feature>
<dbReference type="AlphaFoldDB" id="A0A0A1W8R6"/>
<accession>A0A0A1W8R6</accession>
<comment type="caution">
    <text evidence="3">The sequence shown here is derived from an EMBL/GenBank/DDBJ whole genome shotgun (WGS) entry which is preliminary data.</text>
</comment>
<keyword evidence="2" id="KW-0472">Membrane</keyword>
<keyword evidence="4" id="KW-1185">Reference proteome</keyword>
<reference evidence="3 4" key="1">
    <citation type="submission" date="2014-11" db="EMBL/GenBank/DDBJ databases">
        <title>Whole genome shotgun sequence of Sphingomonas parapaucimobilis NBRC 15100.</title>
        <authorList>
            <person name="Katano-Makiyama Y."/>
            <person name="Hosoyama A."/>
            <person name="Hashimoto M."/>
            <person name="Hosoyama Y."/>
            <person name="Noguchi M."/>
            <person name="Numata M."/>
            <person name="Tsuchikane K."/>
            <person name="Hirakata S."/>
            <person name="Uohara A."/>
            <person name="Shimodaira J."/>
            <person name="Ohji S."/>
            <person name="Ichikawa N."/>
            <person name="Kimura A."/>
            <person name="Yamazoe A."/>
            <person name="Fujita N."/>
        </authorList>
    </citation>
    <scope>NUCLEOTIDE SEQUENCE [LARGE SCALE GENOMIC DNA]</scope>
    <source>
        <strain evidence="3 4">NBRC 15100</strain>
    </source>
</reference>
<name>A0A0A1W8R6_9SPHN</name>
<evidence type="ECO:0000313" key="3">
    <source>
        <dbReference type="EMBL" id="GAM01728.1"/>
    </source>
</evidence>
<feature type="transmembrane region" description="Helical" evidence="2">
    <location>
        <begin position="34"/>
        <end position="51"/>
    </location>
</feature>
<feature type="compositionally biased region" description="Polar residues" evidence="1">
    <location>
        <begin position="66"/>
        <end position="76"/>
    </location>
</feature>
<protein>
    <submittedName>
        <fullName evidence="3">Uncharacterized protein</fullName>
    </submittedName>
</protein>
<dbReference type="RefSeq" id="WP_042488901.1">
    <property type="nucleotide sequence ID" value="NZ_BBPI01000068.1"/>
</dbReference>
<proteinExistence type="predicted"/>
<keyword evidence="2" id="KW-0812">Transmembrane</keyword>
<evidence type="ECO:0000256" key="1">
    <source>
        <dbReference type="SAM" id="MobiDB-lite"/>
    </source>
</evidence>
<keyword evidence="2" id="KW-1133">Transmembrane helix</keyword>
<evidence type="ECO:0000313" key="4">
    <source>
        <dbReference type="Proteomes" id="UP000032305"/>
    </source>
</evidence>
<gene>
    <name evidence="3" type="ORF">SP5_068_00960</name>
</gene>
<organism evidence="3 4">
    <name type="scientific">Sphingomonas parapaucimobilis NBRC 15100</name>
    <dbReference type="NCBI Taxonomy" id="1219049"/>
    <lineage>
        <taxon>Bacteria</taxon>
        <taxon>Pseudomonadati</taxon>
        <taxon>Pseudomonadota</taxon>
        <taxon>Alphaproteobacteria</taxon>
        <taxon>Sphingomonadales</taxon>
        <taxon>Sphingomonadaceae</taxon>
        <taxon>Sphingomonas</taxon>
    </lineage>
</organism>
<sequence>MTPREQLVAYLATLGALVVVFISALIAAGRGVSVGEAFGLGTITGGLIGILRIPTNRQPEPAGTASDPSSTKEPTA</sequence>
<dbReference type="EMBL" id="BBPI01000068">
    <property type="protein sequence ID" value="GAM01728.1"/>
    <property type="molecule type" value="Genomic_DNA"/>
</dbReference>